<evidence type="ECO:0000313" key="2">
    <source>
        <dbReference type="EMBL" id="TWF78978.1"/>
    </source>
</evidence>
<accession>A0A561SVU0</accession>
<dbReference type="PANTHER" id="PTHR36836">
    <property type="entry name" value="COLANIC ACID BIOSYNTHESIS PROTEIN WCAK"/>
    <property type="match status" value="1"/>
</dbReference>
<evidence type="ECO:0000313" key="3">
    <source>
        <dbReference type="Proteomes" id="UP000321261"/>
    </source>
</evidence>
<dbReference type="Pfam" id="PF04230">
    <property type="entry name" value="PS_pyruv_trans"/>
    <property type="match status" value="1"/>
</dbReference>
<feature type="domain" description="Polysaccharide pyruvyl transferase" evidence="1">
    <location>
        <begin position="23"/>
        <end position="368"/>
    </location>
</feature>
<dbReference type="InterPro" id="IPR007345">
    <property type="entry name" value="Polysacch_pyruvyl_Trfase"/>
</dbReference>
<reference evidence="2 3" key="1">
    <citation type="submission" date="2019-06" db="EMBL/GenBank/DDBJ databases">
        <title>Sequencing the genomes of 1000 actinobacteria strains.</title>
        <authorList>
            <person name="Klenk H.-P."/>
        </authorList>
    </citation>
    <scope>NUCLEOTIDE SEQUENCE [LARGE SCALE GENOMIC DNA]</scope>
    <source>
        <strain evidence="2 3">DSM 45671</strain>
    </source>
</reference>
<evidence type="ECO:0000259" key="1">
    <source>
        <dbReference type="Pfam" id="PF04230"/>
    </source>
</evidence>
<sequence length="447" mass="47532">MTRNVDNSPVRVVVQNGEHWMRNIGDLAMLSVALRRMREHWSGASLHVMTSAPALLRAYHPDIQPVSDGRMPRFLGEPLAAAGSRLGLVVAGLASMGSLRAREGLLGVVERLRNAPRAAPVTTSAEVSDSDGAGPDISSRPAVEAAFREASLVLAIGGGYMNDVDPWQFHRTLDLLHHGMQRGVPTAMVGQGFGPLTEPSLVARAAEVLPGVDLIALREDRVGPDLLAGLGVPADRIVVTGDDAIELAYAVRQDELGTGLGVCLRVAGYSPVAVRAQEAVGRAVRAVAGGFGARLVPLVISEQGAEDRRSTLPLVAEYLDVAPVQGRFVTPVEVARRVGGCRLVVTGAYHLAVFALAQGIPVVGLSSSRYYDEKLLGLDAMFGGEGLHLVRLDDPDLEDRVASAARSAWERAPALRSGLRERASAQIERGKAAYERVFSLVDDPSIR</sequence>
<gene>
    <name evidence="2" type="ORF">FHX44_114904</name>
</gene>
<dbReference type="OrthoDB" id="446609at2"/>
<dbReference type="AlphaFoldDB" id="A0A561SVU0"/>
<proteinExistence type="predicted"/>
<keyword evidence="2" id="KW-0808">Transferase</keyword>
<dbReference type="GO" id="GO:0016740">
    <property type="term" value="F:transferase activity"/>
    <property type="evidence" value="ECO:0007669"/>
    <property type="project" value="UniProtKB-KW"/>
</dbReference>
<dbReference type="EMBL" id="VIWU01000001">
    <property type="protein sequence ID" value="TWF78978.1"/>
    <property type="molecule type" value="Genomic_DNA"/>
</dbReference>
<dbReference type="PANTHER" id="PTHR36836:SF1">
    <property type="entry name" value="COLANIC ACID BIOSYNTHESIS PROTEIN WCAK"/>
    <property type="match status" value="1"/>
</dbReference>
<name>A0A561SVU0_9PSEU</name>
<keyword evidence="3" id="KW-1185">Reference proteome</keyword>
<comment type="caution">
    <text evidence="2">The sequence shown here is derived from an EMBL/GenBank/DDBJ whole genome shotgun (WGS) entry which is preliminary data.</text>
</comment>
<organism evidence="2 3">
    <name type="scientific">Pseudonocardia hierapolitana</name>
    <dbReference type="NCBI Taxonomy" id="1128676"/>
    <lineage>
        <taxon>Bacteria</taxon>
        <taxon>Bacillati</taxon>
        <taxon>Actinomycetota</taxon>
        <taxon>Actinomycetes</taxon>
        <taxon>Pseudonocardiales</taxon>
        <taxon>Pseudonocardiaceae</taxon>
        <taxon>Pseudonocardia</taxon>
    </lineage>
</organism>
<dbReference type="Proteomes" id="UP000321261">
    <property type="component" value="Unassembled WGS sequence"/>
</dbReference>
<dbReference type="RefSeq" id="WP_147257895.1">
    <property type="nucleotide sequence ID" value="NZ_VIWU01000001.1"/>
</dbReference>
<protein>
    <submittedName>
        <fullName evidence="2">Polysaccharide pyruvyl transferase WcaK-like protein</fullName>
    </submittedName>
</protein>